<accession>A0A553PPG3</accession>
<dbReference type="EMBL" id="VCGU01000002">
    <property type="protein sequence ID" value="TRY79563.1"/>
    <property type="molecule type" value="Genomic_DNA"/>
</dbReference>
<dbReference type="GO" id="GO:0034707">
    <property type="term" value="C:chloride channel complex"/>
    <property type="evidence" value="ECO:0007669"/>
    <property type="project" value="UniProtKB-KW"/>
</dbReference>
<feature type="transmembrane region" description="Helical" evidence="6">
    <location>
        <begin position="163"/>
        <end position="181"/>
    </location>
</feature>
<comment type="subcellular location">
    <subcellularLocation>
        <location evidence="6">Cell membrane</location>
        <topology evidence="6">Multi-pass membrane protein</topology>
    </subcellularLocation>
    <subcellularLocation>
        <location evidence="1">Membrane</location>
    </subcellularLocation>
</comment>
<dbReference type="GO" id="GO:0005886">
    <property type="term" value="C:plasma membrane"/>
    <property type="evidence" value="ECO:0007669"/>
    <property type="project" value="UniProtKB-SubCell"/>
</dbReference>
<keyword evidence="6" id="KW-0869">Chloride channel</keyword>
<keyword evidence="4 6" id="KW-0472">Membrane</keyword>
<dbReference type="PANTHER" id="PTHR10736:SF65">
    <property type="entry name" value="BESTROPHIN 1, ISOFORM C-RELATED"/>
    <property type="match status" value="1"/>
</dbReference>
<name>A0A553PPG3_TIGCA</name>
<feature type="region of interest" description="Disordered" evidence="7">
    <location>
        <begin position="363"/>
        <end position="398"/>
    </location>
</feature>
<comment type="caution">
    <text evidence="8">The sequence shown here is derived from an EMBL/GenBank/DDBJ whole genome shotgun (WGS) entry which is preliminary data.</text>
</comment>
<keyword evidence="6" id="KW-1003">Cell membrane</keyword>
<keyword evidence="2 6" id="KW-0812">Transmembrane</keyword>
<keyword evidence="9" id="KW-1185">Reference proteome</keyword>
<dbReference type="AlphaFoldDB" id="A0A553PPG3"/>
<keyword evidence="3 6" id="KW-1133">Transmembrane helix</keyword>
<dbReference type="Proteomes" id="UP000318571">
    <property type="component" value="Chromosome 6"/>
</dbReference>
<evidence type="ECO:0000313" key="8">
    <source>
        <dbReference type="EMBL" id="TRY79563.1"/>
    </source>
</evidence>
<evidence type="ECO:0000256" key="5">
    <source>
        <dbReference type="ARBA" id="ARBA00034769"/>
    </source>
</evidence>
<dbReference type="Pfam" id="PF01062">
    <property type="entry name" value="Bestrophin"/>
    <property type="match status" value="1"/>
</dbReference>
<gene>
    <name evidence="8" type="ORF">TCAL_13692</name>
</gene>
<organism evidence="8 9">
    <name type="scientific">Tigriopus californicus</name>
    <name type="common">Marine copepod</name>
    <dbReference type="NCBI Taxonomy" id="6832"/>
    <lineage>
        <taxon>Eukaryota</taxon>
        <taxon>Metazoa</taxon>
        <taxon>Ecdysozoa</taxon>
        <taxon>Arthropoda</taxon>
        <taxon>Crustacea</taxon>
        <taxon>Multicrustacea</taxon>
        <taxon>Hexanauplia</taxon>
        <taxon>Copepoda</taxon>
        <taxon>Harpacticoida</taxon>
        <taxon>Harpacticidae</taxon>
        <taxon>Tigriopus</taxon>
    </lineage>
</organism>
<keyword evidence="6" id="KW-0813">Transport</keyword>
<evidence type="ECO:0000256" key="7">
    <source>
        <dbReference type="SAM" id="MobiDB-lite"/>
    </source>
</evidence>
<protein>
    <recommendedName>
        <fullName evidence="6">Bestrophin homolog</fullName>
    </recommendedName>
</protein>
<proteinExistence type="inferred from homology"/>
<feature type="region of interest" description="Disordered" evidence="7">
    <location>
        <begin position="243"/>
        <end position="269"/>
    </location>
</feature>
<dbReference type="InterPro" id="IPR000615">
    <property type="entry name" value="Bestrophin"/>
</dbReference>
<evidence type="ECO:0000256" key="1">
    <source>
        <dbReference type="ARBA" id="ARBA00004370"/>
    </source>
</evidence>
<dbReference type="GO" id="GO:0005254">
    <property type="term" value="F:chloride channel activity"/>
    <property type="evidence" value="ECO:0007669"/>
    <property type="project" value="UniProtKB-KW"/>
</dbReference>
<feature type="region of interest" description="Disordered" evidence="7">
    <location>
        <begin position="421"/>
        <end position="473"/>
    </location>
</feature>
<sequence>MTVSYSSEVFTCKATGIFLRLLFRWRGSIYKLVWCDLLVYMTLYSALSLTYRFFLDDEGMKIMEKLDDSVKQPKYWIPIIWAGSIVTRARKENRIKDDFSLKAVIEELDKYRSKASTLLDYDWITVPLVYTQVVTLAVYSFLLSTLMGRQFLDPTKKYTGHEVDLVVPVFTFLQFFFYMGWLKVAEALINPFGEDDDDFDMNWLIDRNLQVSYLIVDEMHNITEQEAEFLPLIEEGLASVTGSRMASRRPSRNGNLPSSNLSLKDVEDGIKPDEESSNLMVNFIQSLTSSLVGPSVGSPLTKFVNHRRHRSFNRRIRRGQKSSARTNRSFLTTPDCGTIDREGVSPGLDDLASTLSFDSRIYPPSEEDCVSRADDAQSLASRESRTTFRTGDKKTLPPEQLQARMVSVLESIKEYLEMEKANRSQEGSVAGSNSLDTLYEEDGSRTNHNNDSPMASLEDVKMENEGTVDVNQN</sequence>
<comment type="function">
    <text evidence="6">Forms chloride channels.</text>
</comment>
<keyword evidence="6" id="KW-0407">Ion channel</keyword>
<feature type="compositionally biased region" description="Basic and acidic residues" evidence="7">
    <location>
        <begin position="382"/>
        <end position="396"/>
    </location>
</feature>
<feature type="transmembrane region" description="Helical" evidence="6">
    <location>
        <begin position="123"/>
        <end position="142"/>
    </location>
</feature>
<comment type="similarity">
    <text evidence="5 6">Belongs to the anion channel-forming bestrophin (TC 1.A.46) family. Calcium-sensitive chloride channel subfamily.</text>
</comment>
<evidence type="ECO:0000256" key="6">
    <source>
        <dbReference type="RuleBase" id="RU363126"/>
    </source>
</evidence>
<evidence type="ECO:0000256" key="2">
    <source>
        <dbReference type="ARBA" id="ARBA00022692"/>
    </source>
</evidence>
<reference evidence="8 9" key="1">
    <citation type="journal article" date="2018" name="Nat. Ecol. Evol.">
        <title>Genomic signatures of mitonuclear coevolution across populations of Tigriopus californicus.</title>
        <authorList>
            <person name="Barreto F.S."/>
            <person name="Watson E.T."/>
            <person name="Lima T.G."/>
            <person name="Willett C.S."/>
            <person name="Edmands S."/>
            <person name="Li W."/>
            <person name="Burton R.S."/>
        </authorList>
    </citation>
    <scope>NUCLEOTIDE SEQUENCE [LARGE SCALE GENOMIC DNA]</scope>
    <source>
        <strain evidence="8 9">San Diego</strain>
    </source>
</reference>
<evidence type="ECO:0000313" key="9">
    <source>
        <dbReference type="Proteomes" id="UP000318571"/>
    </source>
</evidence>
<dbReference type="InterPro" id="IPR021134">
    <property type="entry name" value="Bestrophin-like"/>
</dbReference>
<keyword evidence="6" id="KW-0406">Ion transport</keyword>
<feature type="transmembrane region" description="Helical" evidence="6">
    <location>
        <begin position="32"/>
        <end position="54"/>
    </location>
</feature>
<dbReference type="STRING" id="6832.A0A553PPG3"/>
<feature type="compositionally biased region" description="Polar residues" evidence="7">
    <location>
        <begin position="424"/>
        <end position="436"/>
    </location>
</feature>
<feature type="compositionally biased region" description="Polar residues" evidence="7">
    <location>
        <begin position="252"/>
        <end position="262"/>
    </location>
</feature>
<keyword evidence="6" id="KW-0868">Chloride</keyword>
<dbReference type="PANTHER" id="PTHR10736">
    <property type="entry name" value="BESTROPHIN"/>
    <property type="match status" value="1"/>
</dbReference>
<evidence type="ECO:0000256" key="3">
    <source>
        <dbReference type="ARBA" id="ARBA00022989"/>
    </source>
</evidence>
<evidence type="ECO:0000256" key="4">
    <source>
        <dbReference type="ARBA" id="ARBA00023136"/>
    </source>
</evidence>